<keyword evidence="1" id="KW-0862">Zinc</keyword>
<evidence type="ECO:0000313" key="6">
    <source>
        <dbReference type="Proteomes" id="UP000682733"/>
    </source>
</evidence>
<keyword evidence="1" id="KW-0863">Zinc-finger</keyword>
<protein>
    <recommendedName>
        <fullName evidence="3">SWIM-type domain-containing protein</fullName>
    </recommendedName>
</protein>
<feature type="domain" description="SWIM-type" evidence="3">
    <location>
        <begin position="61"/>
        <end position="100"/>
    </location>
</feature>
<sequence>MASHENDLQELTLGLCQLKPARSYTTEHVSSDESVMVKVANERRDLIRAQIQSRHKNGTKYDVYVRYNKKNLSGWYCTCPNGSRVVGSCAHIASIIYYVGYARYNPEQLQQRASDYYNSITDAQGYSESSDTDSENSDDDNSNILYSLI</sequence>
<dbReference type="InterPro" id="IPR007527">
    <property type="entry name" value="Znf_SWIM"/>
</dbReference>
<organism evidence="5 6">
    <name type="scientific">Didymodactylos carnosus</name>
    <dbReference type="NCBI Taxonomy" id="1234261"/>
    <lineage>
        <taxon>Eukaryota</taxon>
        <taxon>Metazoa</taxon>
        <taxon>Spiralia</taxon>
        <taxon>Gnathifera</taxon>
        <taxon>Rotifera</taxon>
        <taxon>Eurotatoria</taxon>
        <taxon>Bdelloidea</taxon>
        <taxon>Philodinida</taxon>
        <taxon>Philodinidae</taxon>
        <taxon>Didymodactylos</taxon>
    </lineage>
</organism>
<dbReference type="GO" id="GO:0008270">
    <property type="term" value="F:zinc ion binding"/>
    <property type="evidence" value="ECO:0007669"/>
    <property type="project" value="UniProtKB-KW"/>
</dbReference>
<feature type="compositionally biased region" description="Acidic residues" evidence="2">
    <location>
        <begin position="130"/>
        <end position="141"/>
    </location>
</feature>
<gene>
    <name evidence="4" type="ORF">OVA965_LOCUS7106</name>
    <name evidence="5" type="ORF">TMI583_LOCUS7102</name>
</gene>
<proteinExistence type="predicted"/>
<evidence type="ECO:0000313" key="5">
    <source>
        <dbReference type="EMBL" id="CAF3635516.1"/>
    </source>
</evidence>
<accession>A0A8S2HFW5</accession>
<dbReference type="AlphaFoldDB" id="A0A8S2HFW5"/>
<comment type="caution">
    <text evidence="5">The sequence shown here is derived from an EMBL/GenBank/DDBJ whole genome shotgun (WGS) entry which is preliminary data.</text>
</comment>
<evidence type="ECO:0000259" key="3">
    <source>
        <dbReference type="PROSITE" id="PS50966"/>
    </source>
</evidence>
<dbReference type="Proteomes" id="UP000677228">
    <property type="component" value="Unassembled WGS sequence"/>
</dbReference>
<evidence type="ECO:0000256" key="2">
    <source>
        <dbReference type="SAM" id="MobiDB-lite"/>
    </source>
</evidence>
<dbReference type="PROSITE" id="PS50966">
    <property type="entry name" value="ZF_SWIM"/>
    <property type="match status" value="1"/>
</dbReference>
<name>A0A8S2HFW5_9BILA</name>
<dbReference type="Proteomes" id="UP000682733">
    <property type="component" value="Unassembled WGS sequence"/>
</dbReference>
<feature type="region of interest" description="Disordered" evidence="2">
    <location>
        <begin position="123"/>
        <end position="142"/>
    </location>
</feature>
<dbReference type="EMBL" id="CAJOBA010002219">
    <property type="protein sequence ID" value="CAF3635516.1"/>
    <property type="molecule type" value="Genomic_DNA"/>
</dbReference>
<reference evidence="5" key="1">
    <citation type="submission" date="2021-02" db="EMBL/GenBank/DDBJ databases">
        <authorList>
            <person name="Nowell W R."/>
        </authorList>
    </citation>
    <scope>NUCLEOTIDE SEQUENCE</scope>
</reference>
<dbReference type="EMBL" id="CAJNOK010002219">
    <property type="protein sequence ID" value="CAF0850277.1"/>
    <property type="molecule type" value="Genomic_DNA"/>
</dbReference>
<evidence type="ECO:0000256" key="1">
    <source>
        <dbReference type="PROSITE-ProRule" id="PRU00325"/>
    </source>
</evidence>
<evidence type="ECO:0000313" key="4">
    <source>
        <dbReference type="EMBL" id="CAF0850277.1"/>
    </source>
</evidence>
<keyword evidence="1" id="KW-0479">Metal-binding</keyword>